<proteinExistence type="predicted"/>
<keyword evidence="1" id="KW-0732">Signal</keyword>
<dbReference type="RefSeq" id="XP_033458985.1">
    <property type="nucleotide sequence ID" value="XM_033603186.1"/>
</dbReference>
<organism evidence="3">
    <name type="scientific">Dissoconium aciculare CBS 342.82</name>
    <dbReference type="NCBI Taxonomy" id="1314786"/>
    <lineage>
        <taxon>Eukaryota</taxon>
        <taxon>Fungi</taxon>
        <taxon>Dikarya</taxon>
        <taxon>Ascomycota</taxon>
        <taxon>Pezizomycotina</taxon>
        <taxon>Dothideomycetes</taxon>
        <taxon>Dothideomycetidae</taxon>
        <taxon>Mycosphaerellales</taxon>
        <taxon>Dissoconiaceae</taxon>
        <taxon>Dissoconium</taxon>
    </lineage>
</organism>
<evidence type="ECO:0000313" key="3">
    <source>
        <dbReference type="RefSeq" id="XP_033458985.1"/>
    </source>
</evidence>
<feature type="chain" id="PRO_5026741704" evidence="1">
    <location>
        <begin position="27"/>
        <end position="220"/>
    </location>
</feature>
<accession>A0A6J3M359</accession>
<dbReference type="GeneID" id="54360986"/>
<dbReference type="Proteomes" id="UP000504637">
    <property type="component" value="Unplaced"/>
</dbReference>
<evidence type="ECO:0000313" key="2">
    <source>
        <dbReference type="Proteomes" id="UP000504637"/>
    </source>
</evidence>
<name>A0A6J3M359_9PEZI</name>
<dbReference type="OrthoDB" id="3792049at2759"/>
<protein>
    <submittedName>
        <fullName evidence="3">Uncharacterized protein</fullName>
    </submittedName>
</protein>
<sequence length="220" mass="24554">MQLTMSPLSVSAFSLAALLFSASVFAAPISQNLTSLGPRDEKEPCYYGDELTFQDYFYYLELNYPTDKIMLWSGGSETQVQAFKAVNPDYLYYEDVFTYEPGNPYARTWPQDENKCYRPDNAEASSEAIAAVATGDVLAFGAVQWSQTEKGRWTFFGKQEMHWVKINLGNGRLSKMLHMVKDTTDPSQVLAEEDADGKITYVNGYADGTPNSTGNFDDGP</sequence>
<feature type="signal peptide" evidence="1">
    <location>
        <begin position="1"/>
        <end position="26"/>
    </location>
</feature>
<evidence type="ECO:0000256" key="1">
    <source>
        <dbReference type="SAM" id="SignalP"/>
    </source>
</evidence>
<keyword evidence="2" id="KW-1185">Reference proteome</keyword>
<dbReference type="AlphaFoldDB" id="A0A6J3M359"/>
<gene>
    <name evidence="3" type="ORF">K489DRAFT_370846</name>
</gene>
<reference evidence="3" key="2">
    <citation type="submission" date="2020-04" db="EMBL/GenBank/DDBJ databases">
        <authorList>
            <consortium name="NCBI Genome Project"/>
        </authorList>
    </citation>
    <scope>NUCLEOTIDE SEQUENCE</scope>
    <source>
        <strain evidence="3">CBS 342.82</strain>
    </source>
</reference>
<reference evidence="3" key="3">
    <citation type="submission" date="2025-08" db="UniProtKB">
        <authorList>
            <consortium name="RefSeq"/>
        </authorList>
    </citation>
    <scope>IDENTIFICATION</scope>
    <source>
        <strain evidence="3">CBS 342.82</strain>
    </source>
</reference>
<reference evidence="3" key="1">
    <citation type="submission" date="2020-01" db="EMBL/GenBank/DDBJ databases">
        <authorList>
            <consortium name="DOE Joint Genome Institute"/>
            <person name="Haridas S."/>
            <person name="Albert R."/>
            <person name="Binder M."/>
            <person name="Bloem J."/>
            <person name="Labutti K."/>
            <person name="Salamov A."/>
            <person name="Andreopoulos B."/>
            <person name="Baker S.E."/>
            <person name="Barry K."/>
            <person name="Bills G."/>
            <person name="Bluhm B.H."/>
            <person name="Cannon C."/>
            <person name="Castanera R."/>
            <person name="Culley D.E."/>
            <person name="Daum C."/>
            <person name="Ezra D."/>
            <person name="Gonzalez J.B."/>
            <person name="Henrissat B."/>
            <person name="Kuo A."/>
            <person name="Liang C."/>
            <person name="Lipzen A."/>
            <person name="Lutzoni F."/>
            <person name="Magnuson J."/>
            <person name="Mondo S."/>
            <person name="Nolan M."/>
            <person name="Ohm R."/>
            <person name="Pangilinan J."/>
            <person name="Park H.-J."/>
            <person name="Ramirez L."/>
            <person name="Alfaro M."/>
            <person name="Sun H."/>
            <person name="Tritt A."/>
            <person name="Yoshinaga Y."/>
            <person name="Zwiers L.-H."/>
            <person name="Turgeon B.G."/>
            <person name="Goodwin S.B."/>
            <person name="Spatafora J.W."/>
            <person name="Crous P.W."/>
            <person name="Grigoriev I.V."/>
        </authorList>
    </citation>
    <scope>NUCLEOTIDE SEQUENCE</scope>
    <source>
        <strain evidence="3">CBS 342.82</strain>
    </source>
</reference>